<feature type="compositionally biased region" description="Polar residues" evidence="1">
    <location>
        <begin position="189"/>
        <end position="200"/>
    </location>
</feature>
<dbReference type="OrthoDB" id="238089at2157"/>
<reference evidence="5 6" key="1">
    <citation type="journal article" date="2014" name="PLoS Genet.">
        <title>Phylogenetically driven sequencing of extremely halophilic archaea reveals strategies for static and dynamic osmo-response.</title>
        <authorList>
            <person name="Becker E.A."/>
            <person name="Seitzer P.M."/>
            <person name="Tritt A."/>
            <person name="Larsen D."/>
            <person name="Krusor M."/>
            <person name="Yao A.I."/>
            <person name="Wu D."/>
            <person name="Madern D."/>
            <person name="Eisen J.A."/>
            <person name="Darling A.E."/>
            <person name="Facciotti M.T."/>
        </authorList>
    </citation>
    <scope>NUCLEOTIDE SEQUENCE [LARGE SCALE GENOMIC DNA]</scope>
    <source>
        <strain evidence="6">DSM 18310 / JCM 13924 / TL6</strain>
    </source>
</reference>
<feature type="compositionally biased region" description="Basic and acidic residues" evidence="1">
    <location>
        <begin position="313"/>
        <end position="325"/>
    </location>
</feature>
<protein>
    <submittedName>
        <fullName evidence="5">Uncharacterized protein</fullName>
    </submittedName>
</protein>
<dbReference type="RefSeq" id="WP_008095964.1">
    <property type="nucleotide sequence ID" value="NZ_AOLG01000051.1"/>
</dbReference>
<feature type="domain" description="DUF8073" evidence="4">
    <location>
        <begin position="6"/>
        <end position="104"/>
    </location>
</feature>
<feature type="region of interest" description="Disordered" evidence="1">
    <location>
        <begin position="230"/>
        <end position="382"/>
    </location>
</feature>
<evidence type="ECO:0000256" key="1">
    <source>
        <dbReference type="SAM" id="MobiDB-lite"/>
    </source>
</evidence>
<dbReference type="EMBL" id="AOLG01000051">
    <property type="protein sequence ID" value="ELZ65966.1"/>
    <property type="molecule type" value="Genomic_DNA"/>
</dbReference>
<comment type="caution">
    <text evidence="5">The sequence shown here is derived from an EMBL/GenBank/DDBJ whole genome shotgun (WGS) entry which is preliminary data.</text>
</comment>
<dbReference type="Pfam" id="PF26270">
    <property type="entry name" value="DUF8073_C"/>
    <property type="match status" value="1"/>
</dbReference>
<feature type="compositionally biased region" description="Polar residues" evidence="1">
    <location>
        <begin position="330"/>
        <end position="350"/>
    </location>
</feature>
<feature type="domain" description="DUF8073" evidence="2">
    <location>
        <begin position="385"/>
        <end position="448"/>
    </location>
</feature>
<accession>M0G111</accession>
<feature type="region of interest" description="Disordered" evidence="1">
    <location>
        <begin position="87"/>
        <end position="218"/>
    </location>
</feature>
<dbReference type="AlphaFoldDB" id="M0G111"/>
<evidence type="ECO:0000259" key="2">
    <source>
        <dbReference type="Pfam" id="PF26270"/>
    </source>
</evidence>
<organism evidence="5 6">
    <name type="scientific">Haloferax prahovense (strain DSM 18310 / JCM 13924 / TL6)</name>
    <dbReference type="NCBI Taxonomy" id="1227461"/>
    <lineage>
        <taxon>Archaea</taxon>
        <taxon>Methanobacteriati</taxon>
        <taxon>Methanobacteriota</taxon>
        <taxon>Stenosarchaea group</taxon>
        <taxon>Halobacteria</taxon>
        <taxon>Halobacteriales</taxon>
        <taxon>Haloferacaceae</taxon>
        <taxon>Haloferax</taxon>
    </lineage>
</organism>
<dbReference type="PATRIC" id="fig|1227461.3.peg.3021"/>
<sequence length="454" mass="47325">MEVVRNVRELTAVLEQFSETTGEIHGLELTSGDEPSENGTTASVTVEYDLASACAVDPDRLSVSSPAASMTDGRLRLELDVALAPPATEDAGQESVSAEHAGTDGDPEPADAPVARADGSGARGSTGSAPVASVVSPPTMEFAVPTARDEPSEDDQPTSVSTDDPIEADTETDANTATETSPDTETDADTGTKTETSPTAATDADSVPAHHDPVRLREAYETCETFKEMTDALGVDVTPQTVRNQMIQRGIHEPESYGESTGSGDEPRQPEPSVSDEDSTSGTDQSPKVGTEDTDDAAVERDTPDDAETDANDESKSVSESKPDPKSAPNPKSESQSDSETDPATNTEQVATETDETSTTAEDASTATDLPPLPASVSSLDCSTEDVCAAVAGAKTLYEVERRLGLDRADVRELLAALDLLDLVTGRMARRDQSAASPDDVRTRVHAALGGEGA</sequence>
<name>M0G111_HALPT</name>
<evidence type="ECO:0000259" key="4">
    <source>
        <dbReference type="Pfam" id="PF26272"/>
    </source>
</evidence>
<dbReference type="Pfam" id="PF26271">
    <property type="entry name" value="DUF8073_M"/>
    <property type="match status" value="1"/>
</dbReference>
<proteinExistence type="predicted"/>
<evidence type="ECO:0000259" key="3">
    <source>
        <dbReference type="Pfam" id="PF26271"/>
    </source>
</evidence>
<dbReference type="Proteomes" id="UP000011559">
    <property type="component" value="Unassembled WGS sequence"/>
</dbReference>
<keyword evidence="6" id="KW-1185">Reference proteome</keyword>
<dbReference type="InterPro" id="IPR058811">
    <property type="entry name" value="DUF8073_N"/>
</dbReference>
<gene>
    <name evidence="5" type="ORF">C457_15447</name>
</gene>
<dbReference type="InterPro" id="IPR058809">
    <property type="entry name" value="DUF8073_M"/>
</dbReference>
<feature type="compositionally biased region" description="Basic and acidic residues" evidence="1">
    <location>
        <begin position="208"/>
        <end position="218"/>
    </location>
</feature>
<evidence type="ECO:0000313" key="6">
    <source>
        <dbReference type="Proteomes" id="UP000011559"/>
    </source>
</evidence>
<dbReference type="InterPro" id="IPR058810">
    <property type="entry name" value="DUF8073_C"/>
</dbReference>
<dbReference type="Pfam" id="PF26272">
    <property type="entry name" value="DUF8073_N"/>
    <property type="match status" value="1"/>
</dbReference>
<feature type="domain" description="DUF8073" evidence="3">
    <location>
        <begin position="210"/>
        <end position="250"/>
    </location>
</feature>
<feature type="compositionally biased region" description="Low complexity" evidence="1">
    <location>
        <begin position="357"/>
        <end position="369"/>
    </location>
</feature>
<feature type="compositionally biased region" description="Polar residues" evidence="1">
    <location>
        <begin position="238"/>
        <end position="247"/>
    </location>
</feature>
<evidence type="ECO:0000313" key="5">
    <source>
        <dbReference type="EMBL" id="ELZ65966.1"/>
    </source>
</evidence>